<evidence type="ECO:0000313" key="21">
    <source>
        <dbReference type="EMBL" id="TQL77945.1"/>
    </source>
</evidence>
<evidence type="ECO:0000256" key="2">
    <source>
        <dbReference type="ARBA" id="ARBA00009776"/>
    </source>
</evidence>
<keyword evidence="12 17" id="KW-0067">ATP-binding</keyword>
<sequence>MAGVSDLKAILRIRPFRRLWSVLGLSAIGDWLGLLAATLFAASQFDNPTAQGAAFSSVIVMRLLPSLILGPIAGVFADRFDRRITMAVCDFIRFALYLSMPLVALWVGGGIRAATWIVIAQFFIEAVSMMWMPAKEAAVPNLLPKARLEAANQLSLLTTYGIAPVVASGIMSTLQSVAVSDWLDGFGDWAQPSAIGLYINALAWLTASATVFFLIPEISVRRGADVSAPKGSHPSMLREFADGWRYVSRNHTIRGLVLGIMGAFAGAGVVIGTGPFYASSLGGGDATFTVLFATIFIGLGIGLLVGPAVVRELSRRRWFGMSIVLAGIGLLLNASAPQLWIAVVGTLIVGAGAGMAFLAGITLLGREVDDTVRGRIFAFINTGARVVLMASVAGAGVVAGFGNARRLDLGFISLELSFSRLLLLAAAVLSVIAGIAAFRQMDDKPGVPVFADLWGSMRGRPIMPGKTADGYFVVFEGGEGSGKSTQSVKLAAWLRVRGHEVVLTREPGATELGNRIRALILDPKSSTSPGVRAEALLYAADRAQHVDKVLRPALDRGEVVISDRYVDSSLAYQGSGRELPSDEIAWLSNWATDGLKPDLVVLLDIDPSDGLARATAGGKADRLEQESVEFHEKVRFKFRDLAASDPTRYLVVDATLDRDEIAKTIAEHVAQQLPAPEASQDSTSWPRYGEADHDAPSAEETPGDPDVSTTEEADVTVQLTAPSAPTEDSSDPDTTAKLPTEVDETKPMKSPTVQYKTGRATP</sequence>
<dbReference type="CDD" id="cd06173">
    <property type="entry name" value="MFS_MefA_like"/>
    <property type="match status" value="1"/>
</dbReference>
<dbReference type="HAMAP" id="MF_00165">
    <property type="entry name" value="Thymidylate_kinase"/>
    <property type="match status" value="1"/>
</dbReference>
<feature type="transmembrane region" description="Helical" evidence="19">
    <location>
        <begin position="54"/>
        <end position="77"/>
    </location>
</feature>
<evidence type="ECO:0000256" key="11">
    <source>
        <dbReference type="ARBA" id="ARBA00022777"/>
    </source>
</evidence>
<comment type="caution">
    <text evidence="21">The sequence shown here is derived from an EMBL/GenBank/DDBJ whole genome shotgun (WGS) entry which is preliminary data.</text>
</comment>
<evidence type="ECO:0000256" key="4">
    <source>
        <dbReference type="ARBA" id="ARBA00017144"/>
    </source>
</evidence>
<dbReference type="Proteomes" id="UP000317043">
    <property type="component" value="Unassembled WGS sequence"/>
</dbReference>
<evidence type="ECO:0000256" key="19">
    <source>
        <dbReference type="SAM" id="Phobius"/>
    </source>
</evidence>
<evidence type="ECO:0000256" key="5">
    <source>
        <dbReference type="ARBA" id="ARBA00022448"/>
    </source>
</evidence>
<evidence type="ECO:0000256" key="12">
    <source>
        <dbReference type="ARBA" id="ARBA00022840"/>
    </source>
</evidence>
<keyword evidence="5" id="KW-0813">Transport</keyword>
<dbReference type="InterPro" id="IPR018095">
    <property type="entry name" value="Thymidylate_kin_CS"/>
</dbReference>
<accession>A0A543AZD0</accession>
<comment type="catalytic activity">
    <reaction evidence="15 17">
        <text>dTMP + ATP = dTDP + ADP</text>
        <dbReference type="Rhea" id="RHEA:13517"/>
        <dbReference type="ChEBI" id="CHEBI:30616"/>
        <dbReference type="ChEBI" id="CHEBI:58369"/>
        <dbReference type="ChEBI" id="CHEBI:63528"/>
        <dbReference type="ChEBI" id="CHEBI:456216"/>
        <dbReference type="EC" id="2.7.4.9"/>
    </reaction>
</comment>
<comment type="similarity">
    <text evidence="2 17">Belongs to the thymidylate kinase family.</text>
</comment>
<keyword evidence="14 19" id="KW-0472">Membrane</keyword>
<dbReference type="NCBIfam" id="TIGR00041">
    <property type="entry name" value="DTMP_kinase"/>
    <property type="match status" value="1"/>
</dbReference>
<feature type="transmembrane region" description="Helical" evidence="19">
    <location>
        <begin position="317"/>
        <end position="334"/>
    </location>
</feature>
<dbReference type="RefSeq" id="WP_142041621.1">
    <property type="nucleotide sequence ID" value="NZ_JBHTGS010000001.1"/>
</dbReference>
<evidence type="ECO:0000256" key="18">
    <source>
        <dbReference type="SAM" id="MobiDB-lite"/>
    </source>
</evidence>
<dbReference type="InterPro" id="IPR036259">
    <property type="entry name" value="MFS_trans_sf"/>
</dbReference>
<evidence type="ECO:0000256" key="16">
    <source>
        <dbReference type="ARBA" id="ARBA00057735"/>
    </source>
</evidence>
<evidence type="ECO:0000256" key="15">
    <source>
        <dbReference type="ARBA" id="ARBA00048743"/>
    </source>
</evidence>
<keyword evidence="7 17" id="KW-0808">Transferase</keyword>
<dbReference type="GO" id="GO:0005886">
    <property type="term" value="C:plasma membrane"/>
    <property type="evidence" value="ECO:0007669"/>
    <property type="project" value="UniProtKB-SubCell"/>
</dbReference>
<feature type="transmembrane region" description="Helical" evidence="19">
    <location>
        <begin position="194"/>
        <end position="215"/>
    </location>
</feature>
<proteinExistence type="inferred from homology"/>
<comment type="subcellular location">
    <subcellularLocation>
        <location evidence="1">Cell membrane</location>
        <topology evidence="1">Multi-pass membrane protein</topology>
    </subcellularLocation>
</comment>
<evidence type="ECO:0000256" key="17">
    <source>
        <dbReference type="HAMAP-Rule" id="MF_00165"/>
    </source>
</evidence>
<keyword evidence="11 17" id="KW-0418">Kinase</keyword>
<evidence type="ECO:0000256" key="10">
    <source>
        <dbReference type="ARBA" id="ARBA00022741"/>
    </source>
</evidence>
<evidence type="ECO:0000256" key="3">
    <source>
        <dbReference type="ARBA" id="ARBA00012980"/>
    </source>
</evidence>
<reference evidence="21 22" key="1">
    <citation type="submission" date="2019-06" db="EMBL/GenBank/DDBJ databases">
        <title>Sequencing the genomes of 1000 actinobacteria strains.</title>
        <authorList>
            <person name="Klenk H.-P."/>
        </authorList>
    </citation>
    <scope>NUCLEOTIDE SEQUENCE [LARGE SCALE GENOMIC DNA]</scope>
    <source>
        <strain evidence="21 22">DSM 45928</strain>
    </source>
</reference>
<dbReference type="EC" id="2.7.4.9" evidence="3 17"/>
<dbReference type="PANTHER" id="PTHR43266:SF10">
    <property type="entry name" value="BACILYSIN EXPORTER BACE-RELATED"/>
    <property type="match status" value="1"/>
</dbReference>
<dbReference type="FunFam" id="3.40.50.300:FF:000225">
    <property type="entry name" value="Thymidylate kinase"/>
    <property type="match status" value="1"/>
</dbReference>
<keyword evidence="8 19" id="KW-0812">Transmembrane</keyword>
<dbReference type="Gene3D" id="3.40.50.300">
    <property type="entry name" value="P-loop containing nucleotide triphosphate hydrolases"/>
    <property type="match status" value="1"/>
</dbReference>
<protein>
    <recommendedName>
        <fullName evidence="4 17">Thymidylate kinase</fullName>
        <ecNumber evidence="3 17">2.7.4.9</ecNumber>
    </recommendedName>
    <alternativeName>
        <fullName evidence="17">dTMP kinase</fullName>
    </alternativeName>
</protein>
<dbReference type="AlphaFoldDB" id="A0A543AZD0"/>
<organism evidence="21 22">
    <name type="scientific">Stackebrandtia endophytica</name>
    <dbReference type="NCBI Taxonomy" id="1496996"/>
    <lineage>
        <taxon>Bacteria</taxon>
        <taxon>Bacillati</taxon>
        <taxon>Actinomycetota</taxon>
        <taxon>Actinomycetes</taxon>
        <taxon>Glycomycetales</taxon>
        <taxon>Glycomycetaceae</taxon>
        <taxon>Stackebrandtia</taxon>
    </lineage>
</organism>
<keyword evidence="22" id="KW-1185">Reference proteome</keyword>
<dbReference type="InterPro" id="IPR039430">
    <property type="entry name" value="Thymidylate_kin-like_dom"/>
</dbReference>
<feature type="transmembrane region" description="Helical" evidence="19">
    <location>
        <begin position="421"/>
        <end position="438"/>
    </location>
</feature>
<evidence type="ECO:0000256" key="14">
    <source>
        <dbReference type="ARBA" id="ARBA00023136"/>
    </source>
</evidence>
<dbReference type="PROSITE" id="PS01331">
    <property type="entry name" value="THYMIDYLATE_KINASE"/>
    <property type="match status" value="1"/>
</dbReference>
<dbReference type="Gene3D" id="1.20.1250.20">
    <property type="entry name" value="MFS general substrate transporter like domains"/>
    <property type="match status" value="1"/>
</dbReference>
<feature type="transmembrane region" description="Helical" evidence="19">
    <location>
        <begin position="255"/>
        <end position="278"/>
    </location>
</feature>
<dbReference type="GO" id="GO:0005524">
    <property type="term" value="F:ATP binding"/>
    <property type="evidence" value="ECO:0007669"/>
    <property type="project" value="UniProtKB-UniRule"/>
</dbReference>
<dbReference type="InParanoid" id="A0A543AZD0"/>
<keyword evidence="6" id="KW-1003">Cell membrane</keyword>
<comment type="function">
    <text evidence="16 17">Phosphorylation of dTMP to form dTDP in both de novo and salvage pathways of dTTP synthesis.</text>
</comment>
<dbReference type="SUPFAM" id="SSF103473">
    <property type="entry name" value="MFS general substrate transporter"/>
    <property type="match status" value="1"/>
</dbReference>
<dbReference type="InterPro" id="IPR018094">
    <property type="entry name" value="Thymidylate_kinase"/>
</dbReference>
<dbReference type="GO" id="GO:0006233">
    <property type="term" value="P:dTDP biosynthetic process"/>
    <property type="evidence" value="ECO:0007669"/>
    <property type="project" value="InterPro"/>
</dbReference>
<dbReference type="CDD" id="cd01672">
    <property type="entry name" value="TMPK"/>
    <property type="match status" value="1"/>
</dbReference>
<feature type="transmembrane region" description="Helical" evidence="19">
    <location>
        <begin position="340"/>
        <end position="364"/>
    </location>
</feature>
<evidence type="ECO:0000256" key="13">
    <source>
        <dbReference type="ARBA" id="ARBA00022989"/>
    </source>
</evidence>
<keyword evidence="13 19" id="KW-1133">Transmembrane helix</keyword>
<dbReference type="OrthoDB" id="9774907at2"/>
<evidence type="ECO:0000313" key="22">
    <source>
        <dbReference type="Proteomes" id="UP000317043"/>
    </source>
</evidence>
<evidence type="ECO:0000256" key="6">
    <source>
        <dbReference type="ARBA" id="ARBA00022475"/>
    </source>
</evidence>
<evidence type="ECO:0000256" key="8">
    <source>
        <dbReference type="ARBA" id="ARBA00022692"/>
    </source>
</evidence>
<keyword evidence="9 17" id="KW-0545">Nucleotide biosynthesis</keyword>
<feature type="binding site" evidence="17">
    <location>
        <begin position="477"/>
        <end position="484"/>
    </location>
    <ligand>
        <name>ATP</name>
        <dbReference type="ChEBI" id="CHEBI:30616"/>
    </ligand>
</feature>
<feature type="compositionally biased region" description="Polar residues" evidence="18">
    <location>
        <begin position="717"/>
        <end position="727"/>
    </location>
</feature>
<evidence type="ECO:0000256" key="1">
    <source>
        <dbReference type="ARBA" id="ARBA00004651"/>
    </source>
</evidence>
<evidence type="ECO:0000256" key="9">
    <source>
        <dbReference type="ARBA" id="ARBA00022727"/>
    </source>
</evidence>
<feature type="transmembrane region" description="Helical" evidence="19">
    <location>
        <begin position="20"/>
        <end position="42"/>
    </location>
</feature>
<evidence type="ECO:0000256" key="7">
    <source>
        <dbReference type="ARBA" id="ARBA00022679"/>
    </source>
</evidence>
<dbReference type="SUPFAM" id="SSF52540">
    <property type="entry name" value="P-loop containing nucleoside triphosphate hydrolases"/>
    <property type="match status" value="1"/>
</dbReference>
<feature type="region of interest" description="Disordered" evidence="18">
    <location>
        <begin position="668"/>
        <end position="762"/>
    </location>
</feature>
<feature type="transmembrane region" description="Helical" evidence="19">
    <location>
        <begin position="290"/>
        <end position="310"/>
    </location>
</feature>
<evidence type="ECO:0000259" key="20">
    <source>
        <dbReference type="Pfam" id="PF02223"/>
    </source>
</evidence>
<gene>
    <name evidence="17" type="primary">tmk</name>
    <name evidence="21" type="ORF">FB566_3519</name>
</gene>
<feature type="domain" description="Thymidylate kinase-like" evidence="20">
    <location>
        <begin position="475"/>
        <end position="665"/>
    </location>
</feature>
<dbReference type="InterPro" id="IPR027417">
    <property type="entry name" value="P-loop_NTPase"/>
</dbReference>
<name>A0A543AZD0_9ACTN</name>
<dbReference type="GO" id="GO:0006235">
    <property type="term" value="P:dTTP biosynthetic process"/>
    <property type="evidence" value="ECO:0007669"/>
    <property type="project" value="UniProtKB-UniRule"/>
</dbReference>
<feature type="transmembrane region" description="Helical" evidence="19">
    <location>
        <begin position="113"/>
        <end position="133"/>
    </location>
</feature>
<dbReference type="Pfam" id="PF02223">
    <property type="entry name" value="Thymidylate_kin"/>
    <property type="match status" value="1"/>
</dbReference>
<dbReference type="PANTHER" id="PTHR43266">
    <property type="entry name" value="MACROLIDE-EFFLUX PROTEIN"/>
    <property type="match status" value="1"/>
</dbReference>
<dbReference type="EMBL" id="VFOW01000001">
    <property type="protein sequence ID" value="TQL77945.1"/>
    <property type="molecule type" value="Genomic_DNA"/>
</dbReference>
<keyword evidence="10 17" id="KW-0547">Nucleotide-binding</keyword>
<feature type="transmembrane region" description="Helical" evidence="19">
    <location>
        <begin position="376"/>
        <end position="401"/>
    </location>
</feature>
<dbReference type="GO" id="GO:0004798">
    <property type="term" value="F:dTMP kinase activity"/>
    <property type="evidence" value="ECO:0007669"/>
    <property type="project" value="UniProtKB-UniRule"/>
</dbReference>